<organism evidence="2 3">
    <name type="scientific">Anaerobacterium chartisolvens</name>
    <dbReference type="NCBI Taxonomy" id="1297424"/>
    <lineage>
        <taxon>Bacteria</taxon>
        <taxon>Bacillati</taxon>
        <taxon>Bacillota</taxon>
        <taxon>Clostridia</taxon>
        <taxon>Eubacteriales</taxon>
        <taxon>Oscillospiraceae</taxon>
        <taxon>Anaerobacterium</taxon>
    </lineage>
</organism>
<accession>A0A369APC8</accession>
<proteinExistence type="predicted"/>
<keyword evidence="1" id="KW-0175">Coiled coil</keyword>
<gene>
    <name evidence="2" type="ORF">DFR58_13718</name>
</gene>
<reference evidence="2 3" key="1">
    <citation type="submission" date="2018-07" db="EMBL/GenBank/DDBJ databases">
        <title>Genomic Encyclopedia of Type Strains, Phase IV (KMG-IV): sequencing the most valuable type-strain genomes for metagenomic binning, comparative biology and taxonomic classification.</title>
        <authorList>
            <person name="Goeker M."/>
        </authorList>
    </citation>
    <scope>NUCLEOTIDE SEQUENCE [LARGE SCALE GENOMIC DNA]</scope>
    <source>
        <strain evidence="2 3">DSM 27016</strain>
    </source>
</reference>
<dbReference type="AlphaFoldDB" id="A0A369APC8"/>
<dbReference type="NCBIfam" id="NF045650">
    <property type="entry name" value="CD1247_Nterm"/>
    <property type="match status" value="1"/>
</dbReference>
<evidence type="ECO:0000313" key="2">
    <source>
        <dbReference type="EMBL" id="RCX09304.1"/>
    </source>
</evidence>
<keyword evidence="3" id="KW-1185">Reference proteome</keyword>
<dbReference type="EMBL" id="QPJT01000037">
    <property type="protein sequence ID" value="RCX09304.1"/>
    <property type="molecule type" value="Genomic_DNA"/>
</dbReference>
<dbReference type="Proteomes" id="UP000253034">
    <property type="component" value="Unassembled WGS sequence"/>
</dbReference>
<evidence type="ECO:0000313" key="3">
    <source>
        <dbReference type="Proteomes" id="UP000253034"/>
    </source>
</evidence>
<dbReference type="OrthoDB" id="2381377at2"/>
<dbReference type="Gene3D" id="2.20.28.160">
    <property type="match status" value="1"/>
</dbReference>
<name>A0A369APC8_9FIRM</name>
<feature type="coiled-coil region" evidence="1">
    <location>
        <begin position="37"/>
        <end position="71"/>
    </location>
</feature>
<dbReference type="InterPro" id="IPR054688">
    <property type="entry name" value="CD1247_N"/>
</dbReference>
<comment type="caution">
    <text evidence="2">The sequence shown here is derived from an EMBL/GenBank/DDBJ whole genome shotgun (WGS) entry which is preliminary data.</text>
</comment>
<dbReference type="RefSeq" id="WP_114299981.1">
    <property type="nucleotide sequence ID" value="NZ_QPJT01000037.1"/>
</dbReference>
<sequence length="134" mass="15164">MSFLKERVSYLKGLAEGMQLDVSTNEGKLLKAIIEVMDDMALAVDDIEEVQEQLSEQVEDINDDLAEVEKAVFDEDDEHCCCEDEIECPYCNEKITLDENLIADDGSTLKCPSCGKEIEIDWDCECEDCSEHEK</sequence>
<protein>
    <submittedName>
        <fullName evidence="2">Zinc ribbon protein</fullName>
    </submittedName>
</protein>
<evidence type="ECO:0000256" key="1">
    <source>
        <dbReference type="SAM" id="Coils"/>
    </source>
</evidence>